<comment type="caution">
    <text evidence="1">The sequence shown here is derived from an EMBL/GenBank/DDBJ whole genome shotgun (WGS) entry which is preliminary data.</text>
</comment>
<dbReference type="EMBL" id="VLKY01000002">
    <property type="protein sequence ID" value="TWI57445.1"/>
    <property type="molecule type" value="Genomic_DNA"/>
</dbReference>
<dbReference type="Proteomes" id="UP000316905">
    <property type="component" value="Unassembled WGS sequence"/>
</dbReference>
<accession>A0A562QL53</accession>
<organism evidence="1 2">
    <name type="scientific">Pseudomonas duriflava</name>
    <dbReference type="NCBI Taxonomy" id="459528"/>
    <lineage>
        <taxon>Bacteria</taxon>
        <taxon>Pseudomonadati</taxon>
        <taxon>Pseudomonadota</taxon>
        <taxon>Gammaproteobacteria</taxon>
        <taxon>Pseudomonadales</taxon>
        <taxon>Pseudomonadaceae</taxon>
        <taxon>Pseudomonas</taxon>
    </lineage>
</organism>
<protein>
    <submittedName>
        <fullName evidence="1">Uncharacterized protein</fullName>
    </submittedName>
</protein>
<dbReference type="AlphaFoldDB" id="A0A562QL53"/>
<evidence type="ECO:0000313" key="1">
    <source>
        <dbReference type="EMBL" id="TWI57445.1"/>
    </source>
</evidence>
<proteinExistence type="predicted"/>
<evidence type="ECO:0000313" key="2">
    <source>
        <dbReference type="Proteomes" id="UP000316905"/>
    </source>
</evidence>
<keyword evidence="2" id="KW-1185">Reference proteome</keyword>
<reference evidence="1 2" key="1">
    <citation type="journal article" date="2015" name="Stand. Genomic Sci.">
        <title>Genomic Encyclopedia of Bacterial and Archaeal Type Strains, Phase III: the genomes of soil and plant-associated and newly described type strains.</title>
        <authorList>
            <person name="Whitman W.B."/>
            <person name="Woyke T."/>
            <person name="Klenk H.P."/>
            <person name="Zhou Y."/>
            <person name="Lilburn T.G."/>
            <person name="Beck B.J."/>
            <person name="De Vos P."/>
            <person name="Vandamme P."/>
            <person name="Eisen J.A."/>
            <person name="Garrity G."/>
            <person name="Hugenholtz P."/>
            <person name="Kyrpides N.C."/>
        </authorList>
    </citation>
    <scope>NUCLEOTIDE SEQUENCE [LARGE SCALE GENOMIC DNA]</scope>
    <source>
        <strain evidence="1 2">CGMCC 1.6858</strain>
    </source>
</reference>
<sequence length="127" mass="14147">MPGVNNESIAVDHIALGWVYSREMNEENQTVPTYYQYIINGEAKTGVIEQSSTEHQHHDAIAQIVQAIADTENTVVNLPSSPPANRHLAYPKAMIAPEQDDAVYHLSIEELEISSDGIKWYKIQTVG</sequence>
<gene>
    <name evidence="1" type="ORF">IQ22_00661</name>
</gene>
<name>A0A562QL53_9PSED</name>